<dbReference type="EMBL" id="LDTB01000013">
    <property type="protein sequence ID" value="KTT74151.1"/>
    <property type="molecule type" value="Genomic_DNA"/>
</dbReference>
<comment type="caution">
    <text evidence="2">The sequence shown here is derived from an EMBL/GenBank/DDBJ whole genome shotgun (WGS) entry which is preliminary data.</text>
</comment>
<reference evidence="2 3" key="1">
    <citation type="journal article" date="2016" name="Front. Microbiol.">
        <title>Genomic Resource of Rice Seed Associated Bacteria.</title>
        <authorList>
            <person name="Midha S."/>
            <person name="Bansal K."/>
            <person name="Sharma S."/>
            <person name="Kumar N."/>
            <person name="Patil P.P."/>
            <person name="Chaudhry V."/>
            <person name="Patil P.B."/>
        </authorList>
    </citation>
    <scope>NUCLEOTIDE SEQUENCE [LARGE SCALE GENOMIC DNA]</scope>
    <source>
        <strain evidence="2 3">NS334</strain>
    </source>
</reference>
<evidence type="ECO:0008006" key="4">
    <source>
        <dbReference type="Google" id="ProtNLM"/>
    </source>
</evidence>
<dbReference type="Proteomes" id="UP000074310">
    <property type="component" value="Unassembled WGS sequence"/>
</dbReference>
<dbReference type="AlphaFoldDB" id="A0A147I5X2"/>
<dbReference type="Gene3D" id="3.30.10.10">
    <property type="entry name" value="Trypsin Inhibitor V, subunit A"/>
    <property type="match status" value="1"/>
</dbReference>
<feature type="region of interest" description="Disordered" evidence="1">
    <location>
        <begin position="40"/>
        <end position="59"/>
    </location>
</feature>
<protein>
    <recommendedName>
        <fullName evidence="4">Peptidase inhibitor I78</fullName>
    </recommendedName>
</protein>
<accession>A0A147I5X2</accession>
<sequence>MIVMGLLGAMATGMAQGDRPSVLPPLPRAIERVQPVEADPGCTLAGLTPGKPVPGTWRGEGRVRIIRPGDQVTMDFIEGRRNIHLDRHGNVVRVTCG</sequence>
<keyword evidence="3" id="KW-1185">Reference proteome</keyword>
<evidence type="ECO:0000313" key="3">
    <source>
        <dbReference type="Proteomes" id="UP000074310"/>
    </source>
</evidence>
<gene>
    <name evidence="2" type="ORF">NS334_06230</name>
</gene>
<proteinExistence type="predicted"/>
<dbReference type="PATRIC" id="fig|869719.3.peg.689"/>
<dbReference type="Pfam" id="PF11720">
    <property type="entry name" value="Inhibitor_I78"/>
    <property type="match status" value="1"/>
</dbReference>
<evidence type="ECO:0000256" key="1">
    <source>
        <dbReference type="SAM" id="MobiDB-lite"/>
    </source>
</evidence>
<organism evidence="2 3">
    <name type="scientific">Sphingomonas endophytica</name>
    <dbReference type="NCBI Taxonomy" id="869719"/>
    <lineage>
        <taxon>Bacteria</taxon>
        <taxon>Pseudomonadati</taxon>
        <taxon>Pseudomonadota</taxon>
        <taxon>Alphaproteobacteria</taxon>
        <taxon>Sphingomonadales</taxon>
        <taxon>Sphingomonadaceae</taxon>
        <taxon>Sphingomonas</taxon>
    </lineage>
</organism>
<evidence type="ECO:0000313" key="2">
    <source>
        <dbReference type="EMBL" id="KTT74151.1"/>
    </source>
</evidence>
<dbReference type="InterPro" id="IPR021719">
    <property type="entry name" value="Prot_inh_I78"/>
</dbReference>
<name>A0A147I5X2_9SPHN</name>